<keyword evidence="2" id="KW-1185">Reference proteome</keyword>
<evidence type="ECO:0000313" key="1">
    <source>
        <dbReference type="EMBL" id="MBD0852087.1"/>
    </source>
</evidence>
<dbReference type="PROSITE" id="PS51257">
    <property type="entry name" value="PROKAR_LIPOPROTEIN"/>
    <property type="match status" value="1"/>
</dbReference>
<dbReference type="EMBL" id="JABTCG010000005">
    <property type="protein sequence ID" value="MBD0852087.1"/>
    <property type="molecule type" value="Genomic_DNA"/>
</dbReference>
<evidence type="ECO:0000313" key="2">
    <source>
        <dbReference type="Proteomes" id="UP000598350"/>
    </source>
</evidence>
<sequence length="266" mass="30244">MNKTLLFFVAVALMCACSDDDAEPGKEYGELIQIERYSRDTKWQTTQLEYLQAAQVQKLTVNTITAAENKYELTYENGIATGLQLTIDYYQPSYTDQTIVYRIAYDANEITLTPTTANGNKVIIRTTDGFIDCFVVFYGENDEYFTEETFTRTSNNAIESVSVYDTNPSGSTIFVWQHTFSDFKPNVNLNPVYNPIFDVLDMNLITVLNLKISTENPTLSYRRTGTDPQKSTYRTIAFDVTTNGFVEKGTMNANASSHDYVFTYEE</sequence>
<organism evidence="1 2">
    <name type="scientific">Maribacter arenosus</name>
    <dbReference type="NCBI Taxonomy" id="1854708"/>
    <lineage>
        <taxon>Bacteria</taxon>
        <taxon>Pseudomonadati</taxon>
        <taxon>Bacteroidota</taxon>
        <taxon>Flavobacteriia</taxon>
        <taxon>Flavobacteriales</taxon>
        <taxon>Flavobacteriaceae</taxon>
        <taxon>Maribacter</taxon>
    </lineage>
</organism>
<accession>A0ABR7VHR6</accession>
<evidence type="ECO:0008006" key="3">
    <source>
        <dbReference type="Google" id="ProtNLM"/>
    </source>
</evidence>
<dbReference type="RefSeq" id="WP_188315195.1">
    <property type="nucleotide sequence ID" value="NZ_JABTCG010000005.1"/>
</dbReference>
<comment type="caution">
    <text evidence="1">The sequence shown here is derived from an EMBL/GenBank/DDBJ whole genome shotgun (WGS) entry which is preliminary data.</text>
</comment>
<proteinExistence type="predicted"/>
<protein>
    <recommendedName>
        <fullName evidence="3">DUF4595 domain-containing protein</fullName>
    </recommendedName>
</protein>
<gene>
    <name evidence="1" type="ORF">HPE63_15500</name>
</gene>
<reference evidence="1 2" key="1">
    <citation type="submission" date="2020-05" db="EMBL/GenBank/DDBJ databases">
        <title>The draft genome sequence of Maribacter arenosus CAU 1321.</title>
        <authorList>
            <person name="Mu L."/>
        </authorList>
    </citation>
    <scope>NUCLEOTIDE SEQUENCE [LARGE SCALE GENOMIC DNA]</scope>
    <source>
        <strain evidence="1 2">CAU 1321</strain>
    </source>
</reference>
<name>A0ABR7VHR6_9FLAO</name>
<dbReference type="Proteomes" id="UP000598350">
    <property type="component" value="Unassembled WGS sequence"/>
</dbReference>